<evidence type="ECO:0000256" key="1">
    <source>
        <dbReference type="SAM" id="Phobius"/>
    </source>
</evidence>
<evidence type="ECO:0000313" key="3">
    <source>
        <dbReference type="EMBL" id="PAA52636.1"/>
    </source>
</evidence>
<name>A0A267DEY0_9PLAT</name>
<reference evidence="2 4" key="1">
    <citation type="submission" date="2017-06" db="EMBL/GenBank/DDBJ databases">
        <title>A platform for efficient transgenesis in Macrostomum lignano, a flatworm model organism for stem cell research.</title>
        <authorList>
            <person name="Berezikov E."/>
        </authorList>
    </citation>
    <scope>NUCLEOTIDE SEQUENCE [LARGE SCALE GENOMIC DNA]</scope>
    <source>
        <strain evidence="2">DV1</strain>
        <tissue evidence="2">Whole organism</tissue>
    </source>
</reference>
<evidence type="ECO:0000313" key="2">
    <source>
        <dbReference type="EMBL" id="PAA47267.1"/>
    </source>
</evidence>
<comment type="caution">
    <text evidence="2">The sequence shown here is derived from an EMBL/GenBank/DDBJ whole genome shotgun (WGS) entry which is preliminary data.</text>
</comment>
<dbReference type="EMBL" id="NIVC01004513">
    <property type="protein sequence ID" value="PAA47267.1"/>
    <property type="molecule type" value="Genomic_DNA"/>
</dbReference>
<sequence>SEITPSAFYINVVRYSNSCVGSCRQGHISERLIICLLPPAPVALRLKMRSKGLENENEFTKPLDDSSATFSLYRSLIIKSLISVLCDQAFSLCTGIALAMMLWATVLYCYHTRYFFIGTVDRMFGSQVFSIVRFRVLSFLRNAYIWYVSQSEQNRAGARLQTIKWEFIKEMYPAEFARFREQNLLNQLYQNNERKTDD</sequence>
<organism evidence="2 4">
    <name type="scientific">Macrostomum lignano</name>
    <dbReference type="NCBI Taxonomy" id="282301"/>
    <lineage>
        <taxon>Eukaryota</taxon>
        <taxon>Metazoa</taxon>
        <taxon>Spiralia</taxon>
        <taxon>Lophotrochozoa</taxon>
        <taxon>Platyhelminthes</taxon>
        <taxon>Rhabditophora</taxon>
        <taxon>Macrostomorpha</taxon>
        <taxon>Macrostomida</taxon>
        <taxon>Macrostomidae</taxon>
        <taxon>Macrostomum</taxon>
    </lineage>
</organism>
<feature type="non-terminal residue" evidence="2">
    <location>
        <position position="1"/>
    </location>
</feature>
<keyword evidence="1" id="KW-1133">Transmembrane helix</keyword>
<dbReference type="EMBL" id="NIVC01003205">
    <property type="protein sequence ID" value="PAA52636.1"/>
    <property type="molecule type" value="Genomic_DNA"/>
</dbReference>
<gene>
    <name evidence="3" type="ORF">BOX15_Mlig033951g1</name>
    <name evidence="2" type="ORF">BOX15_Mlig033951g2</name>
</gene>
<protein>
    <submittedName>
        <fullName evidence="2">Uncharacterized protein</fullName>
    </submittedName>
</protein>
<dbReference type="AlphaFoldDB" id="A0A267DEY0"/>
<feature type="transmembrane region" description="Helical" evidence="1">
    <location>
        <begin position="89"/>
        <end position="110"/>
    </location>
</feature>
<evidence type="ECO:0000313" key="4">
    <source>
        <dbReference type="Proteomes" id="UP000215902"/>
    </source>
</evidence>
<keyword evidence="1" id="KW-0812">Transmembrane</keyword>
<accession>A0A267DEY0</accession>
<dbReference type="Proteomes" id="UP000215902">
    <property type="component" value="Unassembled WGS sequence"/>
</dbReference>
<proteinExistence type="predicted"/>
<keyword evidence="4" id="KW-1185">Reference proteome</keyword>
<keyword evidence="1" id="KW-0472">Membrane</keyword>